<reference evidence="1" key="1">
    <citation type="submission" date="2021-06" db="EMBL/GenBank/DDBJ databases">
        <authorList>
            <person name="Kallberg Y."/>
            <person name="Tangrot J."/>
            <person name="Rosling A."/>
        </authorList>
    </citation>
    <scope>NUCLEOTIDE SEQUENCE</scope>
    <source>
        <strain evidence="1">28 12/20/2015</strain>
    </source>
</reference>
<dbReference type="EMBL" id="CAJVPW010028366">
    <property type="protein sequence ID" value="CAG8718087.1"/>
    <property type="molecule type" value="Genomic_DNA"/>
</dbReference>
<dbReference type="Proteomes" id="UP000789366">
    <property type="component" value="Unassembled WGS sequence"/>
</dbReference>
<keyword evidence="2" id="KW-1185">Reference proteome</keyword>
<gene>
    <name evidence="1" type="ORF">SPELUC_LOCUS12253</name>
</gene>
<comment type="caution">
    <text evidence="1">The sequence shown here is derived from an EMBL/GenBank/DDBJ whole genome shotgun (WGS) entry which is preliminary data.</text>
</comment>
<evidence type="ECO:0000313" key="1">
    <source>
        <dbReference type="EMBL" id="CAG8718087.1"/>
    </source>
</evidence>
<feature type="non-terminal residue" evidence="1">
    <location>
        <position position="177"/>
    </location>
</feature>
<sequence>MAKIKTLTKYYKILGITKNTNEKEIKHAYKKLALKWHPDKNINSIKIAEEKFKEINEAYEILIKHKQENNKKTKEKNIKKEYNANLKKQQNKEKQRKKREENIQKKRQEEIKRQAEERIKMEETIKCYCDKDAKKYQAKTKNNLDRIFYICIICDFFVWQDEYQNIIKCKCDLLTIK</sequence>
<organism evidence="1 2">
    <name type="scientific">Cetraspora pellucida</name>
    <dbReference type="NCBI Taxonomy" id="1433469"/>
    <lineage>
        <taxon>Eukaryota</taxon>
        <taxon>Fungi</taxon>
        <taxon>Fungi incertae sedis</taxon>
        <taxon>Mucoromycota</taxon>
        <taxon>Glomeromycotina</taxon>
        <taxon>Glomeromycetes</taxon>
        <taxon>Diversisporales</taxon>
        <taxon>Gigasporaceae</taxon>
        <taxon>Cetraspora</taxon>
    </lineage>
</organism>
<protein>
    <submittedName>
        <fullName evidence="1">3439_t:CDS:1</fullName>
    </submittedName>
</protein>
<name>A0ACA9PSX0_9GLOM</name>
<accession>A0ACA9PSX0</accession>
<proteinExistence type="predicted"/>
<evidence type="ECO:0000313" key="2">
    <source>
        <dbReference type="Proteomes" id="UP000789366"/>
    </source>
</evidence>